<evidence type="ECO:0000313" key="2">
    <source>
        <dbReference type="EMBL" id="QHS93420.1"/>
    </source>
</evidence>
<protein>
    <submittedName>
        <fullName evidence="2">Uncharacterized protein</fullName>
    </submittedName>
</protein>
<name>A0A6C0BN09_9ZZZZ</name>
<sequence>MPTERPAVLPENEGVPEMTPPNPWVDYHHQVFEFALYPDNPQPSGHIDFGK</sequence>
<proteinExistence type="predicted"/>
<feature type="region of interest" description="Disordered" evidence="1">
    <location>
        <begin position="1"/>
        <end position="21"/>
    </location>
</feature>
<dbReference type="AlphaFoldDB" id="A0A6C0BN09"/>
<reference evidence="2" key="1">
    <citation type="journal article" date="2020" name="Nature">
        <title>Giant virus diversity and host interactions through global metagenomics.</title>
        <authorList>
            <person name="Schulz F."/>
            <person name="Roux S."/>
            <person name="Paez-Espino D."/>
            <person name="Jungbluth S."/>
            <person name="Walsh D.A."/>
            <person name="Denef V.J."/>
            <person name="McMahon K.D."/>
            <person name="Konstantinidis K.T."/>
            <person name="Eloe-Fadrosh E.A."/>
            <person name="Kyrpides N.C."/>
            <person name="Woyke T."/>
        </authorList>
    </citation>
    <scope>NUCLEOTIDE SEQUENCE</scope>
    <source>
        <strain evidence="2">GVMAG-M-3300017989-17</strain>
    </source>
</reference>
<dbReference type="EMBL" id="MN739203">
    <property type="protein sequence ID" value="QHS93420.1"/>
    <property type="molecule type" value="Genomic_DNA"/>
</dbReference>
<organism evidence="2">
    <name type="scientific">viral metagenome</name>
    <dbReference type="NCBI Taxonomy" id="1070528"/>
    <lineage>
        <taxon>unclassified sequences</taxon>
        <taxon>metagenomes</taxon>
        <taxon>organismal metagenomes</taxon>
    </lineage>
</organism>
<accession>A0A6C0BN09</accession>
<evidence type="ECO:0000256" key="1">
    <source>
        <dbReference type="SAM" id="MobiDB-lite"/>
    </source>
</evidence>